<dbReference type="GO" id="GO:0010207">
    <property type="term" value="P:photosystem II assembly"/>
    <property type="evidence" value="ECO:0007669"/>
    <property type="project" value="InterPro"/>
</dbReference>
<comment type="caution">
    <text evidence="22">The sequence shown here is derived from an EMBL/GenBank/DDBJ whole genome shotgun (WGS) entry which is preliminary data.</text>
</comment>
<dbReference type="GO" id="GO:0010242">
    <property type="term" value="F:oxygen evolving activity"/>
    <property type="evidence" value="ECO:0007669"/>
    <property type="project" value="InterPro"/>
</dbReference>
<evidence type="ECO:0000256" key="5">
    <source>
        <dbReference type="ARBA" id="ARBA00022448"/>
    </source>
</evidence>
<evidence type="ECO:0000256" key="7">
    <source>
        <dbReference type="ARBA" id="ARBA00022692"/>
    </source>
</evidence>
<organism evidence="22 23">
    <name type="scientific">Arachis hypogaea</name>
    <name type="common">Peanut</name>
    <dbReference type="NCBI Taxonomy" id="3818"/>
    <lineage>
        <taxon>Eukaryota</taxon>
        <taxon>Viridiplantae</taxon>
        <taxon>Streptophyta</taxon>
        <taxon>Embryophyta</taxon>
        <taxon>Tracheophyta</taxon>
        <taxon>Spermatophyta</taxon>
        <taxon>Magnoliopsida</taxon>
        <taxon>eudicotyledons</taxon>
        <taxon>Gunneridae</taxon>
        <taxon>Pentapetalae</taxon>
        <taxon>rosids</taxon>
        <taxon>fabids</taxon>
        <taxon>Fabales</taxon>
        <taxon>Fabaceae</taxon>
        <taxon>Papilionoideae</taxon>
        <taxon>50 kb inversion clade</taxon>
        <taxon>dalbergioids sensu lato</taxon>
        <taxon>Dalbergieae</taxon>
        <taxon>Pterocarpus clade</taxon>
        <taxon>Arachis</taxon>
    </lineage>
</organism>
<evidence type="ECO:0000256" key="2">
    <source>
        <dbReference type="ARBA" id="ARBA00004434"/>
    </source>
</evidence>
<evidence type="ECO:0000256" key="17">
    <source>
        <dbReference type="ARBA" id="ARBA00023276"/>
    </source>
</evidence>
<dbReference type="InterPro" id="IPR023214">
    <property type="entry name" value="HAD_sf"/>
</dbReference>
<dbReference type="InterPro" id="IPR002628">
    <property type="entry name" value="PsbO"/>
</dbReference>
<comment type="similarity">
    <text evidence="4">Belongs to the PsbO family.</text>
</comment>
<dbReference type="SUPFAM" id="SSF56784">
    <property type="entry name" value="HAD-like"/>
    <property type="match status" value="1"/>
</dbReference>
<comment type="subcellular location">
    <subcellularLocation>
        <location evidence="2">Mitochondrion inner membrane</location>
        <topology evidence="2">Single-pass membrane protein</topology>
    </subcellularLocation>
    <subcellularLocation>
        <location evidence="1">Plastid</location>
        <location evidence="1">Chloroplast thylakoid membrane</location>
    </subcellularLocation>
</comment>
<dbReference type="GO" id="GO:0009654">
    <property type="term" value="C:photosystem II oxygen evolving complex"/>
    <property type="evidence" value="ECO:0007669"/>
    <property type="project" value="InterPro"/>
</dbReference>
<keyword evidence="10" id="KW-0809">Transit peptide</keyword>
<evidence type="ECO:0000256" key="15">
    <source>
        <dbReference type="ARBA" id="ARBA00023136"/>
    </source>
</evidence>
<keyword evidence="16" id="KW-0464">Manganese</keyword>
<dbReference type="InterPro" id="IPR036412">
    <property type="entry name" value="HAD-like_sf"/>
</dbReference>
<dbReference type="GO" id="GO:0042549">
    <property type="term" value="P:photosystem II stabilization"/>
    <property type="evidence" value="ECO:0007669"/>
    <property type="project" value="InterPro"/>
</dbReference>
<keyword evidence="23" id="KW-1185">Reference proteome</keyword>
<evidence type="ECO:0000256" key="14">
    <source>
        <dbReference type="ARBA" id="ARBA00023128"/>
    </source>
</evidence>
<keyword evidence="7" id="KW-0812">Transmembrane</keyword>
<dbReference type="PROSITE" id="PS50969">
    <property type="entry name" value="FCP1"/>
    <property type="match status" value="1"/>
</dbReference>
<proteinExistence type="inferred from homology"/>
<dbReference type="AlphaFoldDB" id="A0A445C3D7"/>
<keyword evidence="9" id="KW-0653">Protein transport</keyword>
<reference evidence="22 23" key="1">
    <citation type="submission" date="2019-01" db="EMBL/GenBank/DDBJ databases">
        <title>Sequencing of cultivated peanut Arachis hypogaea provides insights into genome evolution and oil improvement.</title>
        <authorList>
            <person name="Chen X."/>
        </authorList>
    </citation>
    <scope>NUCLEOTIDE SEQUENCE [LARGE SCALE GENOMIC DNA]</scope>
    <source>
        <strain evidence="23">cv. Fuhuasheng</strain>
        <tissue evidence="22">Leaves</tissue>
    </source>
</reference>
<dbReference type="Gene3D" id="3.30.2050.10">
    <property type="entry name" value="photosynthetic oxygen evolving center domain"/>
    <property type="match status" value="1"/>
</dbReference>
<accession>A0A445C3D7</accession>
<evidence type="ECO:0000256" key="3">
    <source>
        <dbReference type="ARBA" id="ARBA00006344"/>
    </source>
</evidence>
<dbReference type="Pfam" id="PF03031">
    <property type="entry name" value="NIF"/>
    <property type="match status" value="1"/>
</dbReference>
<comment type="similarity">
    <text evidence="3">Belongs to the TIM50 family.</text>
</comment>
<keyword evidence="11" id="KW-1133">Transmembrane helix</keyword>
<dbReference type="Proteomes" id="UP000289738">
    <property type="component" value="Chromosome A07"/>
</dbReference>
<evidence type="ECO:0000256" key="8">
    <source>
        <dbReference type="ARBA" id="ARBA00022792"/>
    </source>
</evidence>
<dbReference type="GO" id="GO:0005743">
    <property type="term" value="C:mitochondrial inner membrane"/>
    <property type="evidence" value="ECO:0007669"/>
    <property type="project" value="UniProtKB-SubCell"/>
</dbReference>
<gene>
    <name evidence="22" type="ORF">Ahy_A07g031238</name>
</gene>
<evidence type="ECO:0000256" key="19">
    <source>
        <dbReference type="ARBA" id="ARBA00080173"/>
    </source>
</evidence>
<dbReference type="GO" id="GO:0015031">
    <property type="term" value="P:protein transport"/>
    <property type="evidence" value="ECO:0007669"/>
    <property type="project" value="UniProtKB-KW"/>
</dbReference>
<evidence type="ECO:0000256" key="11">
    <source>
        <dbReference type="ARBA" id="ARBA00022989"/>
    </source>
</evidence>
<evidence type="ECO:0000256" key="20">
    <source>
        <dbReference type="ARBA" id="ARBA00081293"/>
    </source>
</evidence>
<dbReference type="PANTHER" id="PTHR34058">
    <property type="entry name" value="OXYGEN-EVOLVING ENHANCER PROTEIN 1-2, CHLOROPLASTIC"/>
    <property type="match status" value="1"/>
</dbReference>
<evidence type="ECO:0000256" key="10">
    <source>
        <dbReference type="ARBA" id="ARBA00022946"/>
    </source>
</evidence>
<dbReference type="FunFam" id="3.30.2050.10:FF:000001">
    <property type="entry name" value="Oxygen-evolving enhancer protein 1, chloroplastic"/>
    <property type="match status" value="1"/>
</dbReference>
<evidence type="ECO:0000256" key="6">
    <source>
        <dbReference type="ARBA" id="ARBA00022531"/>
    </source>
</evidence>
<evidence type="ECO:0000256" key="4">
    <source>
        <dbReference type="ARBA" id="ARBA00009838"/>
    </source>
</evidence>
<keyword evidence="6" id="KW-0602">Photosynthesis</keyword>
<sequence length="536" mass="59132">MLSRMRVLRSKRVGEFLLSFRRHRFLCTNLNPPAAASSLRIGSFLKYAAVSALTGSTAFTAYVSYAYSLDEIEEKTKSIRESAKYATASGAGDNGCTTLGKFQHKLYSTAISVPTKAIELYLEKRTLIEGIIRSYTEPWKDKLLPDLSPDEGKHVYTLVLDLDETLIYYELVNGCWEAVKRPGVVDFLEHLSRLYEIVVYTDEENQGHVEAVINKLHPTKRCIIYSLSRVATKYQDGKHFRDLSKLNRDPAKVIYLSGHALENCLQPENCVPMKPCKGFYTISQGASAEGVPKRLTYDEIQSKTYLEVKGTGTANQCPTIEGGVESFAFKPGKYNAKKFCLEPTSFTVKAEGVTKNSPLEFQNTKLMTRLTYTLDEIEGPFEVSSDGTVKFEEKDGIDYAAVTVQLPGGERVPFLFTIKQLVASGKPDNFGGEFLVPSYRGSSFLDPKGRGASTGYDNAVALPAGGRGDEEELAKENNKSASSSKGKITLSVTQSKLETGEVIGVFESIQPSDTDLGAKAPKDVKIQGVWYAQLES</sequence>
<name>A0A445C3D7_ARAHY</name>
<dbReference type="SMART" id="SM00577">
    <property type="entry name" value="CPDc"/>
    <property type="match status" value="1"/>
</dbReference>
<dbReference type="GO" id="GO:0009535">
    <property type="term" value="C:chloroplast thylakoid membrane"/>
    <property type="evidence" value="ECO:0007669"/>
    <property type="project" value="UniProtKB-SubCell"/>
</dbReference>
<dbReference type="InterPro" id="IPR011250">
    <property type="entry name" value="OMP/PagP_B-barrel"/>
</dbReference>
<dbReference type="EMBL" id="SDMP01000007">
    <property type="protein sequence ID" value="RYR45411.1"/>
    <property type="molecule type" value="Genomic_DNA"/>
</dbReference>
<keyword evidence="15" id="KW-0472">Membrane</keyword>
<dbReference type="Gene3D" id="2.40.160.30">
    <property type="entry name" value="Photosystem II, cytochrome c-550 precursor"/>
    <property type="match status" value="1"/>
</dbReference>
<dbReference type="CDD" id="cd07521">
    <property type="entry name" value="HAD_FCP1-like"/>
    <property type="match status" value="1"/>
</dbReference>
<keyword evidence="14" id="KW-0496">Mitochondrion</keyword>
<dbReference type="STRING" id="3818.A0A445C3D7"/>
<dbReference type="Pfam" id="PF01716">
    <property type="entry name" value="MSP"/>
    <property type="match status" value="1"/>
</dbReference>
<keyword evidence="5" id="KW-0813">Transport</keyword>
<evidence type="ECO:0000256" key="18">
    <source>
        <dbReference type="ARBA" id="ARBA00078362"/>
    </source>
</evidence>
<feature type="domain" description="FCP1 homology" evidence="21">
    <location>
        <begin position="151"/>
        <end position="298"/>
    </location>
</feature>
<dbReference type="SUPFAM" id="SSF56925">
    <property type="entry name" value="OMPA-like"/>
    <property type="match status" value="1"/>
</dbReference>
<keyword evidence="13" id="KW-0793">Thylakoid</keyword>
<evidence type="ECO:0000259" key="21">
    <source>
        <dbReference type="PROSITE" id="PS50969"/>
    </source>
</evidence>
<dbReference type="FunFam" id="3.40.50.1000:FF:000019">
    <property type="entry name" value="Mitochondrial import inner membrane translocase subunit TIM50"/>
    <property type="match status" value="1"/>
</dbReference>
<dbReference type="InterPro" id="IPR004274">
    <property type="entry name" value="FCP1_dom"/>
</dbReference>
<keyword evidence="17" id="KW-0604">Photosystem II</keyword>
<dbReference type="Gene3D" id="3.40.50.1000">
    <property type="entry name" value="HAD superfamily/HAD-like"/>
    <property type="match status" value="1"/>
</dbReference>
<dbReference type="GO" id="GO:0008266">
    <property type="term" value="F:poly(U) RNA binding"/>
    <property type="evidence" value="ECO:0007669"/>
    <property type="project" value="UniProtKB-ARBA"/>
</dbReference>
<evidence type="ECO:0000256" key="12">
    <source>
        <dbReference type="ARBA" id="ARBA00023010"/>
    </source>
</evidence>
<dbReference type="GO" id="GO:0010205">
    <property type="term" value="P:photoinhibition"/>
    <property type="evidence" value="ECO:0007669"/>
    <property type="project" value="UniProtKB-ARBA"/>
</dbReference>
<evidence type="ECO:0000256" key="9">
    <source>
        <dbReference type="ARBA" id="ARBA00022927"/>
    </source>
</evidence>
<protein>
    <recommendedName>
        <fullName evidence="19">33 kDa subunit of oxygen evolving system of photosystem II</fullName>
    </recommendedName>
    <alternativeName>
        <fullName evidence="18">33 kDa thylakoid membrane protein</fullName>
    </alternativeName>
    <alternativeName>
        <fullName evidence="20">OEC 33 kDa subunit</fullName>
    </alternativeName>
</protein>
<evidence type="ECO:0000256" key="13">
    <source>
        <dbReference type="ARBA" id="ARBA00023078"/>
    </source>
</evidence>
<evidence type="ECO:0000256" key="16">
    <source>
        <dbReference type="ARBA" id="ARBA00023211"/>
    </source>
</evidence>
<keyword evidence="12" id="KW-0811">Translocation</keyword>
<keyword evidence="8" id="KW-0999">Mitochondrion inner membrane</keyword>
<evidence type="ECO:0000313" key="22">
    <source>
        <dbReference type="EMBL" id="RYR45411.1"/>
    </source>
</evidence>
<evidence type="ECO:0000313" key="23">
    <source>
        <dbReference type="Proteomes" id="UP000289738"/>
    </source>
</evidence>
<evidence type="ECO:0000256" key="1">
    <source>
        <dbReference type="ARBA" id="ARBA00004334"/>
    </source>
</evidence>